<dbReference type="PANTHER" id="PTHR23278">
    <property type="entry name" value="SIDESTEP PROTEIN"/>
    <property type="match status" value="1"/>
</dbReference>
<feature type="compositionally biased region" description="Polar residues" evidence="1">
    <location>
        <begin position="583"/>
        <end position="595"/>
    </location>
</feature>
<gene>
    <name evidence="4" type="primary">Igsf9-L1</name>
    <name evidence="4" type="ORF">Hamer_G001335</name>
</gene>
<dbReference type="PANTHER" id="PTHR23278:SF19">
    <property type="entry name" value="OBSCURIN"/>
    <property type="match status" value="1"/>
</dbReference>
<feature type="region of interest" description="Disordered" evidence="1">
    <location>
        <begin position="647"/>
        <end position="756"/>
    </location>
</feature>
<feature type="region of interest" description="Disordered" evidence="1">
    <location>
        <begin position="102"/>
        <end position="121"/>
    </location>
</feature>
<feature type="compositionally biased region" description="Basic and acidic residues" evidence="1">
    <location>
        <begin position="366"/>
        <end position="376"/>
    </location>
</feature>
<sequence length="756" mass="81829">MCAGDKRERTQGAARGTMAAVKCTVEAEPDDDLTWTWIRKRADGSDQAVPQANITSDGLTSSVLLTPHTPDDYGRLLCLASNAVGRQTTSCVVNLVPAGPPDTPTNCSATPGKPSTHSHPHTASLSITCVEGFDGGLPQHFQMETWQEGQLVYNMTSEFPEWVVTELQAGVGVMLNVIAHNARGKSEPLVMEVHTTSAQHHAAPDAVGVVDIPPILGAALGLVGVLLVLLVVGVIIARRVRTRSPRTQKPVAPEVPLTPTLGEGFDPDVVASIQRRPPSLDVIPQDPDEDDDEERLYEHEHLHAEHDDDSQTHMPREFCAYIHRTSDDSPHVHVEGQVYVQGDAGGTCSCGHLRYSRDPHHHGHRAMSEESRDRQEVLVSDTQSDDSGVSESESESELRELMSEDQVAAVIRQHPDSGRAYVTFSRGEPLPQASPDTEVRLVPPAHLDLRTKPSSSGELRSKNSPMEVRLKPFVSKEYRASPVSAEELCLMPASCRELRLIPSSTGEVRSARASPSDVRSPSAITELRSTIGSCGSSRPASSCGVRSPSTQREVICLPISPGESPRLHPISGRRSRDEAPSRCQPSKTSKISRPLSTKDVHFVPTSKDFFTHDQGQQCGHDRTEKGKSVTLVEGEHGEILLVTRRPSETENVKGGRHCTPVFPSVKVSDSSERHATPPSTHPVTLPKAASRNSKAKALKKARGKDAVLVDSPQAQNLPSTTSLLAQGGGQSKISPSGRRSYHLPPHPDVCRRESSV</sequence>
<evidence type="ECO:0000256" key="2">
    <source>
        <dbReference type="SAM" id="Phobius"/>
    </source>
</evidence>
<dbReference type="SUPFAM" id="SSF48726">
    <property type="entry name" value="Immunoglobulin"/>
    <property type="match status" value="1"/>
</dbReference>
<dbReference type="InterPro" id="IPR036179">
    <property type="entry name" value="Ig-like_dom_sf"/>
</dbReference>
<name>A0A8J5N9G5_HOMAM</name>
<evidence type="ECO:0000259" key="3">
    <source>
        <dbReference type="PROSITE" id="PS50835"/>
    </source>
</evidence>
<dbReference type="InterPro" id="IPR013783">
    <property type="entry name" value="Ig-like_fold"/>
</dbReference>
<dbReference type="PROSITE" id="PS50835">
    <property type="entry name" value="IG_LIKE"/>
    <property type="match status" value="1"/>
</dbReference>
<feature type="transmembrane region" description="Helical" evidence="2">
    <location>
        <begin position="215"/>
        <end position="237"/>
    </location>
</feature>
<dbReference type="InterPro" id="IPR007110">
    <property type="entry name" value="Ig-like_dom"/>
</dbReference>
<feature type="compositionally biased region" description="Polar residues" evidence="1">
    <location>
        <begin position="712"/>
        <end position="724"/>
    </location>
</feature>
<keyword evidence="2" id="KW-1133">Transmembrane helix</keyword>
<feature type="region of interest" description="Disordered" evidence="1">
    <location>
        <begin position="559"/>
        <end position="598"/>
    </location>
</feature>
<proteinExistence type="predicted"/>
<keyword evidence="2" id="KW-0812">Transmembrane</keyword>
<dbReference type="Gene3D" id="2.60.40.10">
    <property type="entry name" value="Immunoglobulins"/>
    <property type="match status" value="1"/>
</dbReference>
<evidence type="ECO:0000313" key="5">
    <source>
        <dbReference type="Proteomes" id="UP000747542"/>
    </source>
</evidence>
<feature type="compositionally biased region" description="Basic residues" evidence="1">
    <location>
        <begin position="693"/>
        <end position="702"/>
    </location>
</feature>
<comment type="caution">
    <text evidence="4">The sequence shown here is derived from an EMBL/GenBank/DDBJ whole genome shotgun (WGS) entry which is preliminary data.</text>
</comment>
<feature type="region of interest" description="Disordered" evidence="1">
    <location>
        <begin position="274"/>
        <end position="294"/>
    </location>
</feature>
<evidence type="ECO:0000313" key="4">
    <source>
        <dbReference type="EMBL" id="KAG7175284.1"/>
    </source>
</evidence>
<feature type="domain" description="Ig-like" evidence="3">
    <location>
        <begin position="1"/>
        <end position="94"/>
    </location>
</feature>
<dbReference type="Proteomes" id="UP000747542">
    <property type="component" value="Unassembled WGS sequence"/>
</dbReference>
<keyword evidence="5" id="KW-1185">Reference proteome</keyword>
<reference evidence="4" key="1">
    <citation type="journal article" date="2021" name="Sci. Adv.">
        <title>The American lobster genome reveals insights on longevity, neural, and immune adaptations.</title>
        <authorList>
            <person name="Polinski J.M."/>
            <person name="Zimin A.V."/>
            <person name="Clark K.F."/>
            <person name="Kohn A.B."/>
            <person name="Sadowski N."/>
            <person name="Timp W."/>
            <person name="Ptitsyn A."/>
            <person name="Khanna P."/>
            <person name="Romanova D.Y."/>
            <person name="Williams P."/>
            <person name="Greenwood S.J."/>
            <person name="Moroz L.L."/>
            <person name="Walt D.R."/>
            <person name="Bodnar A.G."/>
        </authorList>
    </citation>
    <scope>NUCLEOTIDE SEQUENCE</scope>
    <source>
        <strain evidence="4">GMGI-L3</strain>
    </source>
</reference>
<organism evidence="4 5">
    <name type="scientific">Homarus americanus</name>
    <name type="common">American lobster</name>
    <dbReference type="NCBI Taxonomy" id="6706"/>
    <lineage>
        <taxon>Eukaryota</taxon>
        <taxon>Metazoa</taxon>
        <taxon>Ecdysozoa</taxon>
        <taxon>Arthropoda</taxon>
        <taxon>Crustacea</taxon>
        <taxon>Multicrustacea</taxon>
        <taxon>Malacostraca</taxon>
        <taxon>Eumalacostraca</taxon>
        <taxon>Eucarida</taxon>
        <taxon>Decapoda</taxon>
        <taxon>Pleocyemata</taxon>
        <taxon>Astacidea</taxon>
        <taxon>Nephropoidea</taxon>
        <taxon>Nephropidae</taxon>
        <taxon>Homarus</taxon>
    </lineage>
</organism>
<feature type="compositionally biased region" description="Polar residues" evidence="1">
    <location>
        <begin position="104"/>
        <end position="121"/>
    </location>
</feature>
<dbReference type="EMBL" id="JAHLQT010006108">
    <property type="protein sequence ID" value="KAG7175284.1"/>
    <property type="molecule type" value="Genomic_DNA"/>
</dbReference>
<protein>
    <submittedName>
        <fullName evidence="4">Turtle-like 1</fullName>
    </submittedName>
</protein>
<accession>A0A8J5N9G5</accession>
<evidence type="ECO:0000256" key="1">
    <source>
        <dbReference type="SAM" id="MobiDB-lite"/>
    </source>
</evidence>
<feature type="region of interest" description="Disordered" evidence="1">
    <location>
        <begin position="359"/>
        <end position="401"/>
    </location>
</feature>
<dbReference type="AlphaFoldDB" id="A0A8J5N9G5"/>
<keyword evidence="2" id="KW-0472">Membrane</keyword>